<comment type="caution">
    <text evidence="5">The sequence shown here is derived from an EMBL/GenBank/DDBJ whole genome shotgun (WGS) entry which is preliminary data.</text>
</comment>
<accession>A0A645GE43</accession>
<dbReference type="GO" id="GO:0006281">
    <property type="term" value="P:DNA repair"/>
    <property type="evidence" value="ECO:0007669"/>
    <property type="project" value="UniProtKB-KW"/>
</dbReference>
<dbReference type="AlphaFoldDB" id="A0A645GE43"/>
<dbReference type="InterPro" id="IPR010994">
    <property type="entry name" value="RuvA_2-like"/>
</dbReference>
<protein>
    <submittedName>
        <fullName evidence="5">UvrABC system protein C</fullName>
    </submittedName>
</protein>
<dbReference type="Pfam" id="PF12826">
    <property type="entry name" value="HHH_2"/>
    <property type="match status" value="1"/>
</dbReference>
<dbReference type="SUPFAM" id="SSF47781">
    <property type="entry name" value="RuvA domain 2-like"/>
    <property type="match status" value="1"/>
</dbReference>
<feature type="domain" description="DisA/LigA helix-hairpin-helix motif" evidence="4">
    <location>
        <begin position="89"/>
        <end position="139"/>
    </location>
</feature>
<dbReference type="Gene3D" id="1.10.150.20">
    <property type="entry name" value="5' to 3' exonuclease, C-terminal subdomain"/>
    <property type="match status" value="1"/>
</dbReference>
<dbReference type="PANTHER" id="PTHR30562">
    <property type="entry name" value="UVRC/OXIDOREDUCTASE"/>
    <property type="match status" value="1"/>
</dbReference>
<reference evidence="5" key="1">
    <citation type="submission" date="2019-08" db="EMBL/GenBank/DDBJ databases">
        <authorList>
            <person name="Kucharzyk K."/>
            <person name="Murdoch R.W."/>
            <person name="Higgins S."/>
            <person name="Loffler F."/>
        </authorList>
    </citation>
    <scope>NUCLEOTIDE SEQUENCE</scope>
</reference>
<dbReference type="Pfam" id="PF08459">
    <property type="entry name" value="UvrC_RNaseH_dom"/>
    <property type="match status" value="1"/>
</dbReference>
<dbReference type="InterPro" id="IPR001162">
    <property type="entry name" value="UvrC_RNase_H_dom"/>
</dbReference>
<organism evidence="5">
    <name type="scientific">bioreactor metagenome</name>
    <dbReference type="NCBI Taxonomy" id="1076179"/>
    <lineage>
        <taxon>unclassified sequences</taxon>
        <taxon>metagenomes</taxon>
        <taxon>ecological metagenomes</taxon>
    </lineage>
</organism>
<proteinExistence type="predicted"/>
<dbReference type="GO" id="GO:0009381">
    <property type="term" value="F:excinuclease ABC activity"/>
    <property type="evidence" value="ECO:0007669"/>
    <property type="project" value="InterPro"/>
</dbReference>
<dbReference type="InterPro" id="IPR050066">
    <property type="entry name" value="UvrABC_protein_C"/>
</dbReference>
<dbReference type="PANTHER" id="PTHR30562:SF1">
    <property type="entry name" value="UVRABC SYSTEM PROTEIN C"/>
    <property type="match status" value="1"/>
</dbReference>
<sequence length="142" mass="16190">MMDGGRGQVNVALEVLADLNINIPVCGMVKDDKHKTRGLIYDNIEVPIKSGSQCMHLVTRIQDEVHRFAITYHRTLRDKRTLYSILEEIPKIGEKRRRELLKKFGSIENIKNATYEELLATPAMDGKAAQSIIEYFKQTSEA</sequence>
<evidence type="ECO:0000256" key="2">
    <source>
        <dbReference type="ARBA" id="ARBA00023204"/>
    </source>
</evidence>
<gene>
    <name evidence="5" type="primary">uvrC_49</name>
    <name evidence="5" type="ORF">SDC9_171677</name>
</gene>
<dbReference type="InterPro" id="IPR038476">
    <property type="entry name" value="UvrC_RNase_H_dom_sf"/>
</dbReference>
<dbReference type="InterPro" id="IPR041663">
    <property type="entry name" value="DisA/LigA_HHH"/>
</dbReference>
<keyword evidence="2" id="KW-0234">DNA repair</keyword>
<feature type="domain" description="UvrC family homology region profile" evidence="3">
    <location>
        <begin position="1"/>
        <end position="70"/>
    </location>
</feature>
<evidence type="ECO:0000313" key="5">
    <source>
        <dbReference type="EMBL" id="MPN24282.1"/>
    </source>
</evidence>
<dbReference type="GO" id="GO:0009380">
    <property type="term" value="C:excinuclease repair complex"/>
    <property type="evidence" value="ECO:0007669"/>
    <property type="project" value="TreeGrafter"/>
</dbReference>
<name>A0A645GE43_9ZZZZ</name>
<keyword evidence="1" id="KW-0227">DNA damage</keyword>
<dbReference type="Gene3D" id="3.30.420.340">
    <property type="entry name" value="UvrC, RNAse H endonuclease domain"/>
    <property type="match status" value="1"/>
</dbReference>
<evidence type="ECO:0000256" key="1">
    <source>
        <dbReference type="ARBA" id="ARBA00022763"/>
    </source>
</evidence>
<evidence type="ECO:0000259" key="4">
    <source>
        <dbReference type="Pfam" id="PF12826"/>
    </source>
</evidence>
<dbReference type="EMBL" id="VSSQ01073089">
    <property type="protein sequence ID" value="MPN24282.1"/>
    <property type="molecule type" value="Genomic_DNA"/>
</dbReference>
<evidence type="ECO:0000259" key="3">
    <source>
        <dbReference type="Pfam" id="PF08459"/>
    </source>
</evidence>